<evidence type="ECO:0000256" key="1">
    <source>
        <dbReference type="ARBA" id="ARBA00001941"/>
    </source>
</evidence>
<evidence type="ECO:0000256" key="8">
    <source>
        <dbReference type="ARBA" id="ARBA00022801"/>
    </source>
</evidence>
<dbReference type="EMBL" id="CP048104">
    <property type="protein sequence ID" value="QKG83783.1"/>
    <property type="molecule type" value="Genomic_DNA"/>
</dbReference>
<dbReference type="GO" id="GO:0008237">
    <property type="term" value="F:metallopeptidase activity"/>
    <property type="evidence" value="ECO:0007669"/>
    <property type="project" value="UniProtKB-KW"/>
</dbReference>
<evidence type="ECO:0000256" key="2">
    <source>
        <dbReference type="ARBA" id="ARBA00001946"/>
    </source>
</evidence>
<dbReference type="Gene3D" id="3.40.1830.10">
    <property type="entry name" value="Thermophilic metalloprotease (M29)"/>
    <property type="match status" value="1"/>
</dbReference>
<evidence type="ECO:0000313" key="10">
    <source>
        <dbReference type="EMBL" id="QKG83783.1"/>
    </source>
</evidence>
<dbReference type="AlphaFoldDB" id="A0A7D3Y0Q0"/>
<evidence type="ECO:0000256" key="5">
    <source>
        <dbReference type="ARBA" id="ARBA00022438"/>
    </source>
</evidence>
<keyword evidence="9" id="KW-0482">Metalloprotease</keyword>
<organism evidence="10 11">
    <name type="scientific">Kroppenstedtia pulmonis</name>
    <dbReference type="NCBI Taxonomy" id="1380685"/>
    <lineage>
        <taxon>Bacteria</taxon>
        <taxon>Bacillati</taxon>
        <taxon>Bacillota</taxon>
        <taxon>Bacilli</taxon>
        <taxon>Bacillales</taxon>
        <taxon>Thermoactinomycetaceae</taxon>
        <taxon>Kroppenstedtia</taxon>
    </lineage>
</organism>
<accession>A0A7D3Y0Q0</accession>
<sequence>MPDPRIQQLALTLVDHSIKVKAGDQVTITSTPLARPLIEEVYRLIVQRGGYPFLNLGSDYQQIFYEEANDDQLDQVSDVLRYMYQNVDANISIMAPENRRSLSRIDPAKIQRHSKTLMSLQERFLKNEARWVLTAFPTHAAAQDADLPLSAYEDFIYDAVNIDWIEMKKQMEEATARFDQGKEVRIVGKDTDITLSIEGRNGVIDGGENNMPGGEFFYAPIETKTEGIITYEWPAVIGGREVTGVQLTFQEGKVVKARAEKGEDYLLQVLDTDEGARYLGELGIGCNFGIQEFSKNILFDEKIGGTVHLALGLAYEECNGTNESAVHWDMIKDLRNGGEIYLDGELVQKNGKWIF</sequence>
<comment type="cofactor">
    <cofactor evidence="1">
        <name>Co(2+)</name>
        <dbReference type="ChEBI" id="CHEBI:48828"/>
    </cofactor>
</comment>
<dbReference type="SUPFAM" id="SSF144052">
    <property type="entry name" value="Thermophilic metalloprotease-like"/>
    <property type="match status" value="1"/>
</dbReference>
<evidence type="ECO:0000256" key="3">
    <source>
        <dbReference type="ARBA" id="ARBA00001947"/>
    </source>
</evidence>
<keyword evidence="7" id="KW-0479">Metal-binding</keyword>
<keyword evidence="11" id="KW-1185">Reference proteome</keyword>
<keyword evidence="8" id="KW-0378">Hydrolase</keyword>
<proteinExistence type="inferred from homology"/>
<protein>
    <submittedName>
        <fullName evidence="10">Aminopeptidase</fullName>
    </submittedName>
</protein>
<evidence type="ECO:0000256" key="6">
    <source>
        <dbReference type="ARBA" id="ARBA00022670"/>
    </source>
</evidence>
<dbReference type="InterPro" id="IPR035097">
    <property type="entry name" value="M29_N-terminal"/>
</dbReference>
<gene>
    <name evidence="10" type="ORF">GXN76_04350</name>
</gene>
<name>A0A7D3Y0Q0_9BACL</name>
<dbReference type="PANTHER" id="PTHR34448:SF1">
    <property type="entry name" value="BLL6088 PROTEIN"/>
    <property type="match status" value="1"/>
</dbReference>
<keyword evidence="5 10" id="KW-0031">Aminopeptidase</keyword>
<dbReference type="PANTHER" id="PTHR34448">
    <property type="entry name" value="AMINOPEPTIDASE"/>
    <property type="match status" value="1"/>
</dbReference>
<dbReference type="InterPro" id="IPR052170">
    <property type="entry name" value="M29_Exopeptidase"/>
</dbReference>
<dbReference type="KEGG" id="kpul:GXN76_04350"/>
<dbReference type="GO" id="GO:0046872">
    <property type="term" value="F:metal ion binding"/>
    <property type="evidence" value="ECO:0007669"/>
    <property type="project" value="UniProtKB-KW"/>
</dbReference>
<comment type="similarity">
    <text evidence="4">Belongs to the peptidase M29 family.</text>
</comment>
<dbReference type="RefSeq" id="WP_173220847.1">
    <property type="nucleotide sequence ID" value="NZ_CP048104.1"/>
</dbReference>
<evidence type="ECO:0000256" key="7">
    <source>
        <dbReference type="ARBA" id="ARBA00022723"/>
    </source>
</evidence>
<dbReference type="InterPro" id="IPR000787">
    <property type="entry name" value="Peptidase_M29"/>
</dbReference>
<evidence type="ECO:0000313" key="11">
    <source>
        <dbReference type="Proteomes" id="UP000503088"/>
    </source>
</evidence>
<dbReference type="Pfam" id="PF02073">
    <property type="entry name" value="Peptidase_M29"/>
    <property type="match status" value="1"/>
</dbReference>
<evidence type="ECO:0000256" key="4">
    <source>
        <dbReference type="ARBA" id="ARBA00008236"/>
    </source>
</evidence>
<keyword evidence="6" id="KW-0645">Protease</keyword>
<dbReference type="GO" id="GO:0006508">
    <property type="term" value="P:proteolysis"/>
    <property type="evidence" value="ECO:0007669"/>
    <property type="project" value="UniProtKB-KW"/>
</dbReference>
<dbReference type="GO" id="GO:0004177">
    <property type="term" value="F:aminopeptidase activity"/>
    <property type="evidence" value="ECO:0007669"/>
    <property type="project" value="UniProtKB-KW"/>
</dbReference>
<evidence type="ECO:0000256" key="9">
    <source>
        <dbReference type="ARBA" id="ARBA00023049"/>
    </source>
</evidence>
<comment type="cofactor">
    <cofactor evidence="2">
        <name>Mg(2+)</name>
        <dbReference type="ChEBI" id="CHEBI:18420"/>
    </cofactor>
</comment>
<comment type="cofactor">
    <cofactor evidence="3">
        <name>Zn(2+)</name>
        <dbReference type="ChEBI" id="CHEBI:29105"/>
    </cofactor>
</comment>
<reference evidence="10 11" key="1">
    <citation type="submission" date="2020-01" db="EMBL/GenBank/DDBJ databases">
        <authorList>
            <person name="Gulvik C.A."/>
            <person name="Batra D.G."/>
        </authorList>
    </citation>
    <scope>NUCLEOTIDE SEQUENCE [LARGE SCALE GENOMIC DNA]</scope>
    <source>
        <strain evidence="10 11">W9323</strain>
    </source>
</reference>
<dbReference type="Proteomes" id="UP000503088">
    <property type="component" value="Chromosome"/>
</dbReference>